<evidence type="ECO:0000256" key="1">
    <source>
        <dbReference type="ARBA" id="ARBA00004141"/>
    </source>
</evidence>
<feature type="transmembrane region" description="Helical" evidence="9">
    <location>
        <begin position="1661"/>
        <end position="1682"/>
    </location>
</feature>
<feature type="transmembrane region" description="Helical" evidence="9">
    <location>
        <begin position="1775"/>
        <end position="1793"/>
    </location>
</feature>
<dbReference type="Proteomes" id="UP001217582">
    <property type="component" value="Chromosome 2"/>
</dbReference>
<feature type="transmembrane region" description="Helical" evidence="9">
    <location>
        <begin position="1585"/>
        <end position="1604"/>
    </location>
</feature>
<dbReference type="GO" id="GO:0006488">
    <property type="term" value="P:dolichol-linked oligosaccharide biosynthetic process"/>
    <property type="evidence" value="ECO:0007669"/>
    <property type="project" value="InterPro"/>
</dbReference>
<name>A0AAJ5YZS4_9BASI</name>
<feature type="transmembrane region" description="Helical" evidence="9">
    <location>
        <begin position="1928"/>
        <end position="1950"/>
    </location>
</feature>
<keyword evidence="2" id="KW-0808">Transferase</keyword>
<dbReference type="InterPro" id="IPR011990">
    <property type="entry name" value="TPR-like_helical_dom_sf"/>
</dbReference>
<dbReference type="SMART" id="SM00028">
    <property type="entry name" value="TPR"/>
    <property type="match status" value="8"/>
</dbReference>
<comment type="subcellular location">
    <subcellularLocation>
        <location evidence="1">Membrane</location>
        <topology evidence="1">Multi-pass membrane protein</topology>
    </subcellularLocation>
</comment>
<evidence type="ECO:0000256" key="4">
    <source>
        <dbReference type="ARBA" id="ARBA00022737"/>
    </source>
</evidence>
<evidence type="ECO:0000256" key="7">
    <source>
        <dbReference type="ARBA" id="ARBA00023136"/>
    </source>
</evidence>
<feature type="transmembrane region" description="Helical" evidence="9">
    <location>
        <begin position="1539"/>
        <end position="1560"/>
    </location>
</feature>
<keyword evidence="3 9" id="KW-0812">Transmembrane</keyword>
<evidence type="ECO:0000256" key="8">
    <source>
        <dbReference type="PROSITE-ProRule" id="PRU00339"/>
    </source>
</evidence>
<dbReference type="GO" id="GO:0016020">
    <property type="term" value="C:membrane"/>
    <property type="evidence" value="ECO:0007669"/>
    <property type="project" value="UniProtKB-SubCell"/>
</dbReference>
<dbReference type="PROSITE" id="PS50005">
    <property type="entry name" value="TPR"/>
    <property type="match status" value="1"/>
</dbReference>
<feature type="transmembrane region" description="Helical" evidence="9">
    <location>
        <begin position="1485"/>
        <end position="1503"/>
    </location>
</feature>
<evidence type="ECO:0000313" key="11">
    <source>
        <dbReference type="Proteomes" id="UP001217582"/>
    </source>
</evidence>
<evidence type="ECO:0000313" key="10">
    <source>
        <dbReference type="EMBL" id="WFD15287.1"/>
    </source>
</evidence>
<feature type="transmembrane region" description="Helical" evidence="9">
    <location>
        <begin position="1799"/>
        <end position="1819"/>
    </location>
</feature>
<protein>
    <submittedName>
        <fullName evidence="10">Superkiller protein 3</fullName>
    </submittedName>
</protein>
<keyword evidence="11" id="KW-1185">Reference proteome</keyword>
<feature type="transmembrane region" description="Helical" evidence="9">
    <location>
        <begin position="1616"/>
        <end position="1641"/>
    </location>
</feature>
<gene>
    <name evidence="10" type="primary">SKI3</name>
    <name evidence="10" type="ORF">MARU1_001303</name>
</gene>
<dbReference type="InterPro" id="IPR033895">
    <property type="entry name" value="GPT"/>
</dbReference>
<accession>A0AAJ5YZS4</accession>
<keyword evidence="4" id="KW-0677">Repeat</keyword>
<dbReference type="InterPro" id="IPR039226">
    <property type="entry name" value="Ski3/TTC37"/>
</dbReference>
<dbReference type="Gene3D" id="1.25.40.10">
    <property type="entry name" value="Tetratricopeptide repeat domain"/>
    <property type="match status" value="5"/>
</dbReference>
<evidence type="ECO:0000256" key="2">
    <source>
        <dbReference type="ARBA" id="ARBA00022679"/>
    </source>
</evidence>
<evidence type="ECO:0000256" key="9">
    <source>
        <dbReference type="SAM" id="Phobius"/>
    </source>
</evidence>
<feature type="repeat" description="TPR" evidence="8">
    <location>
        <begin position="1008"/>
        <end position="1041"/>
    </location>
</feature>
<dbReference type="CDD" id="cd06855">
    <property type="entry name" value="GT_GPT_euk"/>
    <property type="match status" value="1"/>
</dbReference>
<evidence type="ECO:0000256" key="5">
    <source>
        <dbReference type="ARBA" id="ARBA00022803"/>
    </source>
</evidence>
<dbReference type="GO" id="GO:0006401">
    <property type="term" value="P:RNA catabolic process"/>
    <property type="evidence" value="ECO:0007669"/>
    <property type="project" value="InterPro"/>
</dbReference>
<dbReference type="InterPro" id="IPR019734">
    <property type="entry name" value="TPR_rpt"/>
</dbReference>
<proteinExistence type="predicted"/>
<feature type="transmembrane region" description="Helical" evidence="9">
    <location>
        <begin position="1689"/>
        <end position="1709"/>
    </location>
</feature>
<keyword evidence="5 8" id="KW-0802">TPR repeat</keyword>
<reference evidence="10 11" key="1">
    <citation type="submission" date="2023-03" db="EMBL/GenBank/DDBJ databases">
        <title>Mating type loci evolution in Malassezia.</title>
        <authorList>
            <person name="Coelho M.A."/>
        </authorList>
    </citation>
    <scope>NUCLEOTIDE SEQUENCE [LARGE SCALE GENOMIC DNA]</scope>
    <source>
        <strain evidence="10 11">CBS 13387</strain>
    </source>
</reference>
<keyword evidence="6 9" id="KW-1133">Transmembrane helix</keyword>
<dbReference type="PANTHER" id="PTHR15704:SF7">
    <property type="entry name" value="SUPERKILLER COMPLEX PROTEIN 3"/>
    <property type="match status" value="1"/>
</dbReference>
<dbReference type="InterPro" id="IPR000715">
    <property type="entry name" value="Glycosyl_transferase_4"/>
</dbReference>
<dbReference type="Pfam" id="PF00953">
    <property type="entry name" value="Glycos_transf_4"/>
    <property type="match status" value="1"/>
</dbReference>
<dbReference type="GO" id="GO:0003975">
    <property type="term" value="F:UDP-N-acetylglucosamine-dolichyl-phosphate N-acetylglucosaminephosphotransferase activity"/>
    <property type="evidence" value="ECO:0007669"/>
    <property type="project" value="InterPro"/>
</dbReference>
<feature type="transmembrane region" description="Helical" evidence="9">
    <location>
        <begin position="1744"/>
        <end position="1763"/>
    </location>
</feature>
<evidence type="ECO:0000256" key="3">
    <source>
        <dbReference type="ARBA" id="ARBA00022692"/>
    </source>
</evidence>
<keyword evidence="7 9" id="KW-0472">Membrane</keyword>
<dbReference type="PANTHER" id="PTHR15704">
    <property type="entry name" value="SUPERKILLER 3 PROTEIN-RELATED"/>
    <property type="match status" value="1"/>
</dbReference>
<evidence type="ECO:0000256" key="6">
    <source>
        <dbReference type="ARBA" id="ARBA00022989"/>
    </source>
</evidence>
<organism evidence="10 11">
    <name type="scientific">Malassezia arunalokei</name>
    <dbReference type="NCBI Taxonomy" id="1514897"/>
    <lineage>
        <taxon>Eukaryota</taxon>
        <taxon>Fungi</taxon>
        <taxon>Dikarya</taxon>
        <taxon>Basidiomycota</taxon>
        <taxon>Ustilaginomycotina</taxon>
        <taxon>Malasseziomycetes</taxon>
        <taxon>Malasseziales</taxon>
        <taxon>Malasseziaceae</taxon>
        <taxon>Malassezia</taxon>
    </lineage>
</organism>
<sequence>MSSNIDRQMLKQCREYILKEDWTNALSKANSILEFHATNYHALVFKGLALLHMKKNVESEKTYIQACKLDPNAPLAWQGLEKSYEMQKNWPKLMQLYEDWADAACAQSHTEVCATALSKWVRIVREHGTPTEIIHALRQFLPTSKYYALLYTLPAPDQSAPFSTPYFEAQMLVHGHSLANSHELLRRCLDQDEKVIESTIEAQKNSIHAVKSGHDALRDHVYVQTMQKSLVPELYEYILSHPYTDDATRRRIQSMQLQLYENLTCRIPKHGPYADKELHEEMQGKAKALAHDFVLLRIPNETAWHIELEWNDYALSDLPFETLRTYQTVFPENAPYVPTIRTILSLVRDPAFLRDSQPAEDLLQLALLGVTRNKPSVLALRIATLLYLQDRDYETALQYLQRTDARLRKLSRSTGCTSKRVFDDLSAQYAVVYAYYQAPTHHKAAIKHAKHALLSSTAHQADILLARAYVHGSAGEWEKARDDYAQAKHCPLGPTHVDGRDISALWLNADVHAEAEAGYAQALYELGDLDAAQRAFESLLARHDEAEHPLGHAFRSRLWHGLGQCLWARGGEYRTLPEHAFRCFFQSIELCPTYAPAFTSLGIFFQEAASPPDMSRACKSLQRAIELDMHEYEAARRLVEHYANEKAWDVVHTIARRVIIAECGVDIVHGSISGLQLTTNPWAWQAAGMMALMQRRADTAVAAFQVWIRAEPTDSDAWISLGEAYVESGRSVAGLKAYARARALHDEQETWYIDFLIADAQRRLGRYELTIRLLEGILEDRPKQVGVRVHLAETMLLQAQHLLSRSYSFRSVVMMHRAIHEAAQCIEHDARLRSAWKVVGDACFALSRIDMPDAHPREHALQRLIILLDQLAVDHRMPTVRVVQSAPLSQLTNGVLEPAVYVECAVLVFKYMAYLCANDEHGCVLAWADLATSLCRMALMLHASNMTDEPDERAEQARREAIQCTKVAMKLRPMARLWLLLGHLHFAHSPMYAQHAYIKALDINKESPVAWTNLGFLYLSVGDASLAENAFAQAQRIAPMLPTAWFGAALLHKTYTHSPRMYVRLFEQACLLSDCSLLEADYGLAEAVWTTSKRPPCTPVSPILARGPMIALHTYMANRPHDDAALHLCALLAEQLGYTTLMARKMERAFTLVEGKFSETESMQHTLRFAIINMNLGRMRLASLDAQGAMDHLELALALLEDMGDAPPVPSVRVWCHIGVACAQCLMGDYEEGIAGLRAVTQSLALSLLPDDQVPRIHGCVGVLLARFGWHAGLSVSELAADLDQALSVAPHDPLLITTRAGLEAVHGRVIEYNGVLGKYVTALPPHEQLTLRNTPQTAMLSMMHLAASFDMPTVLQHLARTYTRPDNTTTLLVMVAHMYLRLAAGCRQSGTPIPRLPIESAHGEERTDSGTLLDVARHVQQIVSARAVDEGAEHWATVQWILALAEYLTDASTPSCVPHAAKAVHLAPWDRHTWQALETVSPPLVVSICMGVAAFFVTYGAIQYSRNAFAAQGLNGVDLLKRDLWPPHTKPPVVPEALGLPCAAVYLLALVVFIPFRYFGSSMYGLPVDVVGRGASAPGVHQDLASFLSALLSIYSGTLLGFVDDVLDIRWRHKLPIPLLSSIPMLVVYMAGGGSTSIVVPAWPPLLRQALGCSSVHLGWLYYVFMMLLATFCTNCINILAGINGVEVGQALVIAVSVCINDVLYLNIPGVIRAAWESSSDTPSPAHILDGYHGSTDLVVRHLFSLHLLVPFIGTSLALFLWNRYPARVFVGDTYCYFAGMVLVSCGILGHYSKTLLLFFFPQIFNFVLSCPQLFGLVPCPRHRVPFVDAGSRTLYPSCVRLTEHALPTRLILALLEQLGCVQRIYDESGQVVGTTNLTLLNALLVLRGVRVAPASKADLLASKSKTDPVLRPAPVRHTLCVSEHTLWYYTMGVQALGSAMAFTVRYWLSSIIFPAT</sequence>
<dbReference type="SUPFAM" id="SSF48452">
    <property type="entry name" value="TPR-like"/>
    <property type="match status" value="5"/>
</dbReference>
<dbReference type="EMBL" id="CP119917">
    <property type="protein sequence ID" value="WFD15287.1"/>
    <property type="molecule type" value="Genomic_DNA"/>
</dbReference>
<dbReference type="GO" id="GO:0055087">
    <property type="term" value="C:Ski complex"/>
    <property type="evidence" value="ECO:0007669"/>
    <property type="project" value="InterPro"/>
</dbReference>